<accession>A0A645DHL4</accession>
<comment type="caution">
    <text evidence="1">The sequence shown here is derived from an EMBL/GenBank/DDBJ whole genome shotgun (WGS) entry which is preliminary data.</text>
</comment>
<dbReference type="EMBL" id="VSSQ01036490">
    <property type="protein sequence ID" value="MPM88984.1"/>
    <property type="molecule type" value="Genomic_DNA"/>
</dbReference>
<sequence>MPFTPSNSEQRSPPTCYRGCWHVVSRGLFVGSCHPTGIPSHGYSSPTKELYNLSAFFIHAASLRQTFVHCGIFLAAASRRSLGRISVPVWPYTLSGRLPIIALVGSYLTNQLMGRRLILGRCRSTFLAHPHDAHRIRYYPLFLVTIPMPRVDHPRVTHQSAALGGIAPPCRSTCMLKTRRQRLF</sequence>
<proteinExistence type="predicted"/>
<gene>
    <name evidence="1" type="ORF">SDC9_136092</name>
</gene>
<protein>
    <submittedName>
        <fullName evidence="1">Uncharacterized protein</fullName>
    </submittedName>
</protein>
<organism evidence="1">
    <name type="scientific">bioreactor metagenome</name>
    <dbReference type="NCBI Taxonomy" id="1076179"/>
    <lineage>
        <taxon>unclassified sequences</taxon>
        <taxon>metagenomes</taxon>
        <taxon>ecological metagenomes</taxon>
    </lineage>
</organism>
<dbReference type="AlphaFoldDB" id="A0A645DHL4"/>
<evidence type="ECO:0000313" key="1">
    <source>
        <dbReference type="EMBL" id="MPM88984.1"/>
    </source>
</evidence>
<reference evidence="1" key="1">
    <citation type="submission" date="2019-08" db="EMBL/GenBank/DDBJ databases">
        <authorList>
            <person name="Kucharzyk K."/>
            <person name="Murdoch R.W."/>
            <person name="Higgins S."/>
            <person name="Loffler F."/>
        </authorList>
    </citation>
    <scope>NUCLEOTIDE SEQUENCE</scope>
</reference>
<name>A0A645DHL4_9ZZZZ</name>